<name>A0A2U3EPT5_PURLI</name>
<dbReference type="EMBL" id="LCWV01000001">
    <property type="protein sequence ID" value="PWI76513.1"/>
    <property type="molecule type" value="Genomic_DNA"/>
</dbReference>
<sequence>MSRADRESSMRVRRVDQNLAETPAQAARRSGGLPRDRHSLMTDPIGRTNRHFWFRHGTLDQYGRGLGPALVAPSRPRRPHVCLYSRFKLSTFRGPVRHVGRALRRPRPCIRGGPVSRSACGESSIDDVAAFWNRRGEDRWLVMRRGWTEWTSRQLRRLDAESNTRCRWRAADGATVLEALEALRDATTKKWWGLSQQAKGADGDRAPRAATAPMHSPWRWVLTSQPVCVRGGPGRLTEAHGGGMRLTCSKLEEHLPPSPTASLALAGQLDVGIA</sequence>
<gene>
    <name evidence="2" type="ORF">PCL_03707</name>
</gene>
<evidence type="ECO:0000256" key="1">
    <source>
        <dbReference type="SAM" id="MobiDB-lite"/>
    </source>
</evidence>
<feature type="region of interest" description="Disordered" evidence="1">
    <location>
        <begin position="1"/>
        <end position="39"/>
    </location>
</feature>
<evidence type="ECO:0000313" key="2">
    <source>
        <dbReference type="EMBL" id="PWI76513.1"/>
    </source>
</evidence>
<evidence type="ECO:0000313" key="3">
    <source>
        <dbReference type="Proteomes" id="UP000245956"/>
    </source>
</evidence>
<reference evidence="2 3" key="1">
    <citation type="journal article" date="2016" name="Front. Microbiol.">
        <title>Genome and transcriptome sequences reveal the specific parasitism of the nematophagous Purpureocillium lilacinum 36-1.</title>
        <authorList>
            <person name="Xie J."/>
            <person name="Li S."/>
            <person name="Mo C."/>
            <person name="Xiao X."/>
            <person name="Peng D."/>
            <person name="Wang G."/>
            <person name="Xiao Y."/>
        </authorList>
    </citation>
    <scope>NUCLEOTIDE SEQUENCE [LARGE SCALE GENOMIC DNA]</scope>
    <source>
        <strain evidence="2 3">36-1</strain>
    </source>
</reference>
<protein>
    <submittedName>
        <fullName evidence="2">Uncharacterized protein</fullName>
    </submittedName>
</protein>
<dbReference type="Proteomes" id="UP000245956">
    <property type="component" value="Unassembled WGS sequence"/>
</dbReference>
<comment type="caution">
    <text evidence="2">The sequence shown here is derived from an EMBL/GenBank/DDBJ whole genome shotgun (WGS) entry which is preliminary data.</text>
</comment>
<accession>A0A2U3EPT5</accession>
<organism evidence="2 3">
    <name type="scientific">Purpureocillium lilacinum</name>
    <name type="common">Paecilomyces lilacinus</name>
    <dbReference type="NCBI Taxonomy" id="33203"/>
    <lineage>
        <taxon>Eukaryota</taxon>
        <taxon>Fungi</taxon>
        <taxon>Dikarya</taxon>
        <taxon>Ascomycota</taxon>
        <taxon>Pezizomycotina</taxon>
        <taxon>Sordariomycetes</taxon>
        <taxon>Hypocreomycetidae</taxon>
        <taxon>Hypocreales</taxon>
        <taxon>Ophiocordycipitaceae</taxon>
        <taxon>Purpureocillium</taxon>
    </lineage>
</organism>
<dbReference type="AlphaFoldDB" id="A0A2U3EPT5"/>
<feature type="compositionally biased region" description="Basic and acidic residues" evidence="1">
    <location>
        <begin position="1"/>
        <end position="16"/>
    </location>
</feature>
<proteinExistence type="predicted"/>